<accession>A0A170PBK5</accession>
<dbReference type="Pfam" id="PF00398">
    <property type="entry name" value="RrnaAD"/>
    <property type="match status" value="1"/>
</dbReference>
<comment type="function">
    <text evidence="7">Specifically dimethylates two adjacent adenosines (A1518 and A1519) in the loop of a conserved hairpin near the 3'-end of 16S rRNA in the 30S particle. May play a critical role in biogenesis of 30S subunits.</text>
</comment>
<feature type="binding site" evidence="7 8">
    <location>
        <position position="66"/>
    </location>
    <ligand>
        <name>S-adenosyl-L-methionine</name>
        <dbReference type="ChEBI" id="CHEBI:59789"/>
    </ligand>
</feature>
<dbReference type="EC" id="2.1.1.182" evidence="7"/>
<dbReference type="Gene3D" id="3.40.50.150">
    <property type="entry name" value="Vaccinia Virus protein VP39"/>
    <property type="match status" value="1"/>
</dbReference>
<gene>
    <name evidence="7 10" type="primary">rsmA</name>
    <name evidence="7" type="synonym">ksgA</name>
    <name evidence="10" type="ORF">BTSPAZIEG_0098</name>
</gene>
<dbReference type="NCBIfam" id="TIGR00755">
    <property type="entry name" value="ksgA"/>
    <property type="match status" value="1"/>
</dbReference>
<comment type="catalytic activity">
    <reaction evidence="7">
        <text>adenosine(1518)/adenosine(1519) in 16S rRNA + 4 S-adenosyl-L-methionine = N(6)-dimethyladenosine(1518)/N(6)-dimethyladenosine(1519) in 16S rRNA + 4 S-adenosyl-L-homocysteine + 4 H(+)</text>
        <dbReference type="Rhea" id="RHEA:19609"/>
        <dbReference type="Rhea" id="RHEA-COMP:10232"/>
        <dbReference type="Rhea" id="RHEA-COMP:10233"/>
        <dbReference type="ChEBI" id="CHEBI:15378"/>
        <dbReference type="ChEBI" id="CHEBI:57856"/>
        <dbReference type="ChEBI" id="CHEBI:59789"/>
        <dbReference type="ChEBI" id="CHEBI:74411"/>
        <dbReference type="ChEBI" id="CHEBI:74493"/>
        <dbReference type="EC" id="2.1.1.182"/>
    </reaction>
</comment>
<dbReference type="PROSITE" id="PS01131">
    <property type="entry name" value="RRNA_A_DIMETH"/>
    <property type="match status" value="1"/>
</dbReference>
<comment type="similarity">
    <text evidence="7">Belongs to the class I-like SAM-binding methyltransferase superfamily. rRNA adenine N(6)-methyltransferase family. RsmA subfamily.</text>
</comment>
<feature type="binding site" evidence="7 8">
    <location>
        <position position="18"/>
    </location>
    <ligand>
        <name>S-adenosyl-L-methionine</name>
        <dbReference type="ChEBI" id="CHEBI:59789"/>
    </ligand>
</feature>
<dbReference type="PANTHER" id="PTHR11727:SF7">
    <property type="entry name" value="DIMETHYLADENOSINE TRANSFERASE-RELATED"/>
    <property type="match status" value="1"/>
</dbReference>
<keyword evidence="2 7" id="KW-0698">rRNA processing</keyword>
<dbReference type="HAMAP" id="MF_00607">
    <property type="entry name" value="16SrRNA_methyltr_A"/>
    <property type="match status" value="1"/>
</dbReference>
<keyword evidence="3 7" id="KW-0489">Methyltransferase</keyword>
<dbReference type="SUPFAM" id="SSF53335">
    <property type="entry name" value="S-adenosyl-L-methionine-dependent methyltransferases"/>
    <property type="match status" value="1"/>
</dbReference>
<dbReference type="STRING" id="98804.BTSPAZIEG_0098"/>
<feature type="binding site" evidence="7 8">
    <location>
        <position position="20"/>
    </location>
    <ligand>
        <name>S-adenosyl-L-methionine</name>
        <dbReference type="ChEBI" id="CHEBI:59789"/>
    </ligand>
</feature>
<dbReference type="InterPro" id="IPR001737">
    <property type="entry name" value="KsgA/Erm"/>
</dbReference>
<evidence type="ECO:0000256" key="2">
    <source>
        <dbReference type="ARBA" id="ARBA00022552"/>
    </source>
</evidence>
<dbReference type="AlphaFoldDB" id="A0A170PBK5"/>
<dbReference type="Proteomes" id="UP000243633">
    <property type="component" value="Chromosome 1"/>
</dbReference>
<evidence type="ECO:0000256" key="3">
    <source>
        <dbReference type="ARBA" id="ARBA00022603"/>
    </source>
</evidence>
<dbReference type="SMART" id="SM00650">
    <property type="entry name" value="rADc"/>
    <property type="match status" value="1"/>
</dbReference>
<feature type="binding site" evidence="7 8">
    <location>
        <position position="113"/>
    </location>
    <ligand>
        <name>S-adenosyl-L-methionine</name>
        <dbReference type="ChEBI" id="CHEBI:59789"/>
    </ligand>
</feature>
<organism evidence="10 11">
    <name type="scientific">Buchnera aphidicola subsp. Tuberolachnus salignus</name>
    <dbReference type="NCBI Taxonomy" id="98804"/>
    <lineage>
        <taxon>Bacteria</taxon>
        <taxon>Pseudomonadati</taxon>
        <taxon>Pseudomonadota</taxon>
        <taxon>Gammaproteobacteria</taxon>
        <taxon>Enterobacterales</taxon>
        <taxon>Erwiniaceae</taxon>
        <taxon>Buchnera</taxon>
    </lineage>
</organism>
<dbReference type="PANTHER" id="PTHR11727">
    <property type="entry name" value="DIMETHYLADENOSINE TRANSFERASE"/>
    <property type="match status" value="1"/>
</dbReference>
<reference evidence="11" key="1">
    <citation type="submission" date="2015-10" db="EMBL/GenBank/DDBJ databases">
        <authorList>
            <person name="Manzano-Marin A."/>
            <person name="Manzano-Marin A."/>
        </authorList>
    </citation>
    <scope>NUCLEOTIDE SEQUENCE [LARGE SCALE GENOMIC DNA]</scope>
    <source>
        <strain evidence="11">BTs</strain>
    </source>
</reference>
<sequence length="270" mass="31726">MYNKFLKKHSPIKRLGQNFLKNSFIISKIIDQMNIQYQDHMIEIGSGLGALTVPISQIVKKLIVLEIDEKLVFFLSKNIFSNIVRIFLVNALNFNYKLFLKKYDGILFRIFGNLPYNISTLFLLKIMKVNEYIFDMHFMFQKEVADRIIALPNTKKYGRLSIVTQYFYNIKIILHATQEDFFPKPKVDSTFLKFIPIFKKKNIKKYLILLGYVTQIAFKNRRKIIKNSLGILFNEKTLLSLGINPLNRPENITVLQYSKLVDLIILENLL</sequence>
<evidence type="ECO:0000256" key="7">
    <source>
        <dbReference type="HAMAP-Rule" id="MF_00607"/>
    </source>
</evidence>
<keyword evidence="11" id="KW-1185">Reference proteome</keyword>
<evidence type="ECO:0000256" key="8">
    <source>
        <dbReference type="PROSITE-ProRule" id="PRU01026"/>
    </source>
</evidence>
<keyword evidence="4 7" id="KW-0808">Transferase</keyword>
<dbReference type="PATRIC" id="fig|98804.3.peg.89"/>
<dbReference type="EMBL" id="LN890285">
    <property type="protein sequence ID" value="CUR53079.1"/>
    <property type="molecule type" value="Genomic_DNA"/>
</dbReference>
<dbReference type="RefSeq" id="WP_075472403.1">
    <property type="nucleotide sequence ID" value="NZ_CP135003.1"/>
</dbReference>
<feature type="domain" description="Ribosomal RNA adenine methylase transferase N-terminal" evidence="9">
    <location>
        <begin position="25"/>
        <end position="198"/>
    </location>
</feature>
<dbReference type="InterPro" id="IPR029063">
    <property type="entry name" value="SAM-dependent_MTases_sf"/>
</dbReference>
<evidence type="ECO:0000313" key="11">
    <source>
        <dbReference type="Proteomes" id="UP000243633"/>
    </source>
</evidence>
<dbReference type="InterPro" id="IPR011530">
    <property type="entry name" value="rRNA_adenine_dimethylase"/>
</dbReference>
<dbReference type="GO" id="GO:0052908">
    <property type="term" value="F:16S rRNA (adenine(1518)-N(6)/adenine(1519)-N(6))-dimethyltransferase activity"/>
    <property type="evidence" value="ECO:0007669"/>
    <property type="project" value="UniProtKB-EC"/>
</dbReference>
<evidence type="ECO:0000256" key="1">
    <source>
        <dbReference type="ARBA" id="ARBA00022490"/>
    </source>
</evidence>
<dbReference type="InterPro" id="IPR020598">
    <property type="entry name" value="rRNA_Ade_methylase_Trfase_N"/>
</dbReference>
<keyword evidence="1 7" id="KW-0963">Cytoplasm</keyword>
<dbReference type="Gene3D" id="1.10.8.100">
    <property type="entry name" value="Ribosomal RNA adenine dimethylase-like, domain 2"/>
    <property type="match status" value="1"/>
</dbReference>
<dbReference type="GO" id="GO:0003723">
    <property type="term" value="F:RNA binding"/>
    <property type="evidence" value="ECO:0007669"/>
    <property type="project" value="UniProtKB-UniRule"/>
</dbReference>
<dbReference type="InterPro" id="IPR023165">
    <property type="entry name" value="rRNA_Ade_diMease-like_C"/>
</dbReference>
<dbReference type="InterPro" id="IPR020596">
    <property type="entry name" value="rRNA_Ade_Mease_Trfase_CS"/>
</dbReference>
<name>A0A170PBK5_BUCTT</name>
<comment type="subcellular location">
    <subcellularLocation>
        <location evidence="7">Cytoplasm</location>
    </subcellularLocation>
</comment>
<dbReference type="OrthoDB" id="9814755at2"/>
<protein>
    <recommendedName>
        <fullName evidence="7">Ribosomal RNA small subunit methyltransferase A</fullName>
        <ecNumber evidence="7">2.1.1.182</ecNumber>
    </recommendedName>
    <alternativeName>
        <fullName evidence="7">16S rRNA (adenine(1518)-N(6)/adenine(1519)-N(6))-dimethyltransferase</fullName>
    </alternativeName>
    <alternativeName>
        <fullName evidence="7">16S rRNA dimethyladenosine transferase</fullName>
    </alternativeName>
    <alternativeName>
        <fullName evidence="7">16S rRNA dimethylase</fullName>
    </alternativeName>
    <alternativeName>
        <fullName evidence="7">S-adenosylmethionine-6-N', N'-adenosyl(rRNA) dimethyltransferase</fullName>
    </alternativeName>
</protein>
<evidence type="ECO:0000256" key="5">
    <source>
        <dbReference type="ARBA" id="ARBA00022691"/>
    </source>
</evidence>
<evidence type="ECO:0000256" key="4">
    <source>
        <dbReference type="ARBA" id="ARBA00022679"/>
    </source>
</evidence>
<evidence type="ECO:0000256" key="6">
    <source>
        <dbReference type="ARBA" id="ARBA00022884"/>
    </source>
</evidence>
<evidence type="ECO:0000313" key="10">
    <source>
        <dbReference type="EMBL" id="CUR53079.1"/>
    </source>
</evidence>
<proteinExistence type="inferred from homology"/>
<keyword evidence="6 7" id="KW-0694">RNA-binding</keyword>
<dbReference type="GO" id="GO:0005829">
    <property type="term" value="C:cytosol"/>
    <property type="evidence" value="ECO:0007669"/>
    <property type="project" value="TreeGrafter"/>
</dbReference>
<keyword evidence="5 7" id="KW-0949">S-adenosyl-L-methionine</keyword>
<evidence type="ECO:0000259" key="9">
    <source>
        <dbReference type="SMART" id="SM00650"/>
    </source>
</evidence>
<dbReference type="PROSITE" id="PS51689">
    <property type="entry name" value="SAM_RNA_A_N6_MT"/>
    <property type="match status" value="1"/>
</dbReference>
<comment type="caution">
    <text evidence="7 8">Lacks conserved residue(s) required for the propagation of feature annotation.</text>
</comment>
<feature type="binding site" evidence="7 8">
    <location>
        <position position="45"/>
    </location>
    <ligand>
        <name>S-adenosyl-L-methionine</name>
        <dbReference type="ChEBI" id="CHEBI:59789"/>
    </ligand>
</feature>